<feature type="transmembrane region" description="Helical" evidence="12">
    <location>
        <begin position="147"/>
        <end position="169"/>
    </location>
</feature>
<feature type="domain" description="Cytochrome b561" evidence="13">
    <location>
        <begin position="153"/>
        <end position="247"/>
    </location>
</feature>
<keyword evidence="5 12" id="KW-0812">Transmembrane</keyword>
<evidence type="ECO:0000256" key="9">
    <source>
        <dbReference type="ARBA" id="ARBA00023004"/>
    </source>
</evidence>
<evidence type="ECO:0000256" key="7">
    <source>
        <dbReference type="ARBA" id="ARBA00022982"/>
    </source>
</evidence>
<dbReference type="CDD" id="cd08761">
    <property type="entry name" value="Cyt_b561_CYB561D2_like"/>
    <property type="match status" value="1"/>
</dbReference>
<dbReference type="GO" id="GO:0016020">
    <property type="term" value="C:membrane"/>
    <property type="evidence" value="ECO:0007669"/>
    <property type="project" value="UniProtKB-SubCell"/>
</dbReference>
<evidence type="ECO:0000256" key="5">
    <source>
        <dbReference type="ARBA" id="ARBA00022692"/>
    </source>
</evidence>
<dbReference type="PANTHER" id="PTHR15422:SF45">
    <property type="entry name" value="CYTOCHROME B561 DOMAIN-CONTAINING PROTEIN"/>
    <property type="match status" value="1"/>
</dbReference>
<sequence length="292" mass="31871">MSGNQGIESAALYSPLPQAPSASRALLEAEEEANIDFSADNEVDVLDLQNRHSRQNLAYRSHSSSPSPCTDNPKDYKTIEALEMAAYEPELTYGGSYGTSQTDIVKTAPVKEGRKGDRTAVYVTIASLVTMMFGTWLLVFLNKPSQLGLFAAHPPLQTLAVTCFGLGILLLQPTSQPKTKVQGLARHQLVILGIGLPSIIIGTIVIFVNKSIHEAPHFVTWHATFGLIAVVWMVIQMLLGGLSVWFGGRAFGGGMKAKSVWKYHRFGIWLPAVSIIPDDDCGWRKLFGLDDE</sequence>
<evidence type="ECO:0000256" key="4">
    <source>
        <dbReference type="ARBA" id="ARBA00022617"/>
    </source>
</evidence>
<keyword evidence="8 12" id="KW-1133">Transmembrane helix</keyword>
<keyword evidence="6" id="KW-0479">Metal-binding</keyword>
<evidence type="ECO:0000256" key="1">
    <source>
        <dbReference type="ARBA" id="ARBA00001970"/>
    </source>
</evidence>
<gene>
    <name evidence="14" type="ORF">A7U60_g2885</name>
</gene>
<dbReference type="AlphaFoldDB" id="A0A9Q5I1V7"/>
<evidence type="ECO:0000256" key="3">
    <source>
        <dbReference type="ARBA" id="ARBA00022448"/>
    </source>
</evidence>
<dbReference type="GO" id="GO:0140575">
    <property type="term" value="F:transmembrane monodehydroascorbate reductase activity"/>
    <property type="evidence" value="ECO:0007669"/>
    <property type="project" value="InterPro"/>
</dbReference>
<feature type="transmembrane region" description="Helical" evidence="12">
    <location>
        <begin position="220"/>
        <end position="246"/>
    </location>
</feature>
<feature type="transmembrane region" description="Helical" evidence="12">
    <location>
        <begin position="189"/>
        <end position="208"/>
    </location>
</feature>
<evidence type="ECO:0000313" key="14">
    <source>
        <dbReference type="EMBL" id="OCB89945.1"/>
    </source>
</evidence>
<comment type="subcellular location">
    <subcellularLocation>
        <location evidence="2">Membrane</location>
        <topology evidence="2">Multi-pass membrane protein</topology>
    </subcellularLocation>
</comment>
<evidence type="ECO:0000256" key="10">
    <source>
        <dbReference type="ARBA" id="ARBA00023136"/>
    </source>
</evidence>
<dbReference type="EMBL" id="LNZH02000145">
    <property type="protein sequence ID" value="OCB89945.1"/>
    <property type="molecule type" value="Genomic_DNA"/>
</dbReference>
<evidence type="ECO:0000256" key="2">
    <source>
        <dbReference type="ARBA" id="ARBA00004141"/>
    </source>
</evidence>
<dbReference type="GO" id="GO:0046872">
    <property type="term" value="F:metal ion binding"/>
    <property type="evidence" value="ECO:0007669"/>
    <property type="project" value="UniProtKB-KW"/>
</dbReference>
<keyword evidence="4" id="KW-0349">Heme</keyword>
<protein>
    <recommendedName>
        <fullName evidence="13">Cytochrome b561 domain-containing protein</fullName>
    </recommendedName>
</protein>
<dbReference type="InterPro" id="IPR045150">
    <property type="entry name" value="CYB561D1/2"/>
</dbReference>
<comment type="cofactor">
    <cofactor evidence="1">
        <name>heme b</name>
        <dbReference type="ChEBI" id="CHEBI:60344"/>
    </cofactor>
</comment>
<proteinExistence type="predicted"/>
<keyword evidence="7" id="KW-0249">Electron transport</keyword>
<dbReference type="Gene3D" id="1.20.120.1770">
    <property type="match status" value="1"/>
</dbReference>
<dbReference type="InterPro" id="IPR006593">
    <property type="entry name" value="Cyt_b561/ferric_Rdtase_TM"/>
</dbReference>
<name>A0A9Q5I1V7_SANBA</name>
<dbReference type="OrthoDB" id="432881at2759"/>
<feature type="transmembrane region" description="Helical" evidence="12">
    <location>
        <begin position="120"/>
        <end position="141"/>
    </location>
</feature>
<evidence type="ECO:0000313" key="15">
    <source>
        <dbReference type="Proteomes" id="UP000757232"/>
    </source>
</evidence>
<keyword evidence="10 12" id="KW-0472">Membrane</keyword>
<organism evidence="14 15">
    <name type="scientific">Sanghuangporus baumii</name>
    <name type="common">Phellinus baumii</name>
    <dbReference type="NCBI Taxonomy" id="108892"/>
    <lineage>
        <taxon>Eukaryota</taxon>
        <taxon>Fungi</taxon>
        <taxon>Dikarya</taxon>
        <taxon>Basidiomycota</taxon>
        <taxon>Agaricomycotina</taxon>
        <taxon>Agaricomycetes</taxon>
        <taxon>Hymenochaetales</taxon>
        <taxon>Hymenochaetaceae</taxon>
        <taxon>Sanghuangporus</taxon>
    </lineage>
</organism>
<dbReference type="PANTHER" id="PTHR15422">
    <property type="entry name" value="OS05G0565100 PROTEIN"/>
    <property type="match status" value="1"/>
</dbReference>
<comment type="caution">
    <text evidence="14">The sequence shown here is derived from an EMBL/GenBank/DDBJ whole genome shotgun (WGS) entry which is preliminary data.</text>
</comment>
<evidence type="ECO:0000256" key="12">
    <source>
        <dbReference type="SAM" id="Phobius"/>
    </source>
</evidence>
<evidence type="ECO:0000256" key="8">
    <source>
        <dbReference type="ARBA" id="ARBA00022989"/>
    </source>
</evidence>
<reference evidence="14" key="1">
    <citation type="submission" date="2016-06" db="EMBL/GenBank/DDBJ databases">
        <title>Draft Genome sequence of the fungus Inonotus baumii.</title>
        <authorList>
            <person name="Zhu H."/>
            <person name="Lin W."/>
        </authorList>
    </citation>
    <scope>NUCLEOTIDE SEQUENCE</scope>
    <source>
        <strain evidence="14">821</strain>
    </source>
</reference>
<evidence type="ECO:0000256" key="6">
    <source>
        <dbReference type="ARBA" id="ARBA00022723"/>
    </source>
</evidence>
<keyword evidence="3" id="KW-0813">Transport</keyword>
<evidence type="ECO:0000259" key="13">
    <source>
        <dbReference type="Pfam" id="PF03188"/>
    </source>
</evidence>
<feature type="region of interest" description="Disordered" evidence="11">
    <location>
        <begin position="1"/>
        <end position="24"/>
    </location>
</feature>
<evidence type="ECO:0000256" key="11">
    <source>
        <dbReference type="SAM" id="MobiDB-lite"/>
    </source>
</evidence>
<keyword evidence="9" id="KW-0408">Iron</keyword>
<keyword evidence="15" id="KW-1185">Reference proteome</keyword>
<dbReference type="Pfam" id="PF03188">
    <property type="entry name" value="Cytochrom_B561"/>
    <property type="match status" value="1"/>
</dbReference>
<dbReference type="Proteomes" id="UP000757232">
    <property type="component" value="Unassembled WGS sequence"/>
</dbReference>
<accession>A0A9Q5I1V7</accession>